<dbReference type="GO" id="GO:0042597">
    <property type="term" value="C:periplasmic space"/>
    <property type="evidence" value="ECO:0007669"/>
    <property type="project" value="InterPro"/>
</dbReference>
<dbReference type="Pfam" id="PF05426">
    <property type="entry name" value="Alginate_lyase"/>
    <property type="match status" value="1"/>
</dbReference>
<evidence type="ECO:0000256" key="3">
    <source>
        <dbReference type="SAM" id="SignalP"/>
    </source>
</evidence>
<feature type="chain" id="PRO_5022967213" evidence="3">
    <location>
        <begin position="22"/>
        <end position="350"/>
    </location>
</feature>
<dbReference type="Gene3D" id="1.50.10.100">
    <property type="entry name" value="Chondroitin AC/alginate lyase"/>
    <property type="match status" value="1"/>
</dbReference>
<dbReference type="AlphaFoldDB" id="A0A5B8LIX9"/>
<evidence type="ECO:0000259" key="4">
    <source>
        <dbReference type="Pfam" id="PF05426"/>
    </source>
</evidence>
<dbReference type="EMBL" id="CP042306">
    <property type="protein sequence ID" value="QDZ07896.1"/>
    <property type="molecule type" value="Genomic_DNA"/>
</dbReference>
<keyword evidence="1 3" id="KW-0732">Signal</keyword>
<dbReference type="GO" id="GO:0016829">
    <property type="term" value="F:lyase activity"/>
    <property type="evidence" value="ECO:0007669"/>
    <property type="project" value="UniProtKB-KW"/>
</dbReference>
<name>A0A5B8LIX9_9SPHN</name>
<proteinExistence type="predicted"/>
<keyword evidence="2 5" id="KW-0456">Lyase</keyword>
<evidence type="ECO:0000313" key="5">
    <source>
        <dbReference type="EMBL" id="QDZ07896.1"/>
    </source>
</evidence>
<accession>A0A5B8LIX9</accession>
<organism evidence="5 6">
    <name type="scientific">Sphingomonas panacisoli</name>
    <dbReference type="NCBI Taxonomy" id="1813879"/>
    <lineage>
        <taxon>Bacteria</taxon>
        <taxon>Pseudomonadati</taxon>
        <taxon>Pseudomonadota</taxon>
        <taxon>Alphaproteobacteria</taxon>
        <taxon>Sphingomonadales</taxon>
        <taxon>Sphingomonadaceae</taxon>
        <taxon>Sphingomonas</taxon>
    </lineage>
</organism>
<dbReference type="Proteomes" id="UP000315673">
    <property type="component" value="Chromosome"/>
</dbReference>
<evidence type="ECO:0000313" key="6">
    <source>
        <dbReference type="Proteomes" id="UP000315673"/>
    </source>
</evidence>
<sequence length="350" mass="38460">MRWTTALFASVAVVAPVQASAASDYAVLGPRFAAGKAGSDVGRAIIARAHAALTRPPGAIPRLHTEGTLPGKGIREISLVAKRDQPIVLDLAMAWRLTGDRAFLAQAGRYLDAWASIYEVSLNPIDETGFDTLMMAYDLSRADLPADQRARIDAFWRRMATGYLEAMDSPALGHANTNWQSHRVKLATMAAFETGDRALIDRARAAYRNQIAANLRADGSTFDFEERDALHYVTYDLEPLMMAALAANAHGEDWYSWAAPSGASLPKSLDWLAQFANGTRTHIEFANSKVQFDRDRAAAGQDEYAPHPWKPEAALDTFWTARLLDRRFAPLANTLAANAKRLPAAWLTLY</sequence>
<reference evidence="5 6" key="1">
    <citation type="submission" date="2019-07" db="EMBL/GenBank/DDBJ databases">
        <title>Full genome sequence of Sphingomonas sp. 4R-6-7(HKS19).</title>
        <authorList>
            <person name="Im W.-T."/>
        </authorList>
    </citation>
    <scope>NUCLEOTIDE SEQUENCE [LARGE SCALE GENOMIC DNA]</scope>
    <source>
        <strain evidence="5 6">HKS19</strain>
    </source>
</reference>
<dbReference type="InterPro" id="IPR008929">
    <property type="entry name" value="Chondroitin_lyas"/>
</dbReference>
<dbReference type="InterPro" id="IPR008397">
    <property type="entry name" value="Alginate_lyase_dom"/>
</dbReference>
<feature type="domain" description="Alginate lyase" evidence="4">
    <location>
        <begin position="58"/>
        <end position="280"/>
    </location>
</feature>
<dbReference type="SUPFAM" id="SSF48230">
    <property type="entry name" value="Chondroitin AC/alginate lyase"/>
    <property type="match status" value="1"/>
</dbReference>
<dbReference type="RefSeq" id="WP_146571841.1">
    <property type="nucleotide sequence ID" value="NZ_CP042306.1"/>
</dbReference>
<feature type="signal peptide" evidence="3">
    <location>
        <begin position="1"/>
        <end position="21"/>
    </location>
</feature>
<evidence type="ECO:0000256" key="2">
    <source>
        <dbReference type="ARBA" id="ARBA00023239"/>
    </source>
</evidence>
<dbReference type="OrthoDB" id="1043373at2"/>
<keyword evidence="6" id="KW-1185">Reference proteome</keyword>
<protein>
    <submittedName>
        <fullName evidence="5">Alginate lyase family protein</fullName>
    </submittedName>
</protein>
<evidence type="ECO:0000256" key="1">
    <source>
        <dbReference type="ARBA" id="ARBA00022729"/>
    </source>
</evidence>
<dbReference type="KEGG" id="spai:FPZ24_10695"/>
<gene>
    <name evidence="5" type="ORF">FPZ24_10695</name>
</gene>